<proteinExistence type="predicted"/>
<keyword evidence="3" id="KW-1185">Reference proteome</keyword>
<dbReference type="AlphaFoldDB" id="A0ABD2QEN9"/>
<evidence type="ECO:0000313" key="2">
    <source>
        <dbReference type="EMBL" id="KAL3316791.1"/>
    </source>
</evidence>
<sequence>MWMLKFSCQVIDSNPSSSNGLSESVAKKVIGQLEYVLRPESWRGTCGPVMSAVDLKLTFIERFLTLEEPQPQQTTPVSQAATKSQATTGAAATAPVLKPDQSGGVLMTLEVLKVFFSQLEPSTILCNMRYFSRSLSQLIMQVHFERSKQFSWHE</sequence>
<accession>A0ABD2QEN9</accession>
<dbReference type="EMBL" id="JBJKFK010000481">
    <property type="protein sequence ID" value="KAL3316791.1"/>
    <property type="molecule type" value="Genomic_DNA"/>
</dbReference>
<organism evidence="2 3">
    <name type="scientific">Cichlidogyrus casuarinus</name>
    <dbReference type="NCBI Taxonomy" id="1844966"/>
    <lineage>
        <taxon>Eukaryota</taxon>
        <taxon>Metazoa</taxon>
        <taxon>Spiralia</taxon>
        <taxon>Lophotrochozoa</taxon>
        <taxon>Platyhelminthes</taxon>
        <taxon>Monogenea</taxon>
        <taxon>Monopisthocotylea</taxon>
        <taxon>Dactylogyridea</taxon>
        <taxon>Ancyrocephalidae</taxon>
        <taxon>Cichlidogyrus</taxon>
    </lineage>
</organism>
<name>A0ABD2QEN9_9PLAT</name>
<feature type="compositionally biased region" description="Polar residues" evidence="1">
    <location>
        <begin position="70"/>
        <end position="90"/>
    </location>
</feature>
<comment type="caution">
    <text evidence="2">The sequence shown here is derived from an EMBL/GenBank/DDBJ whole genome shotgun (WGS) entry which is preliminary data.</text>
</comment>
<gene>
    <name evidence="2" type="ORF">Ciccas_004560</name>
</gene>
<reference evidence="2 3" key="1">
    <citation type="submission" date="2024-11" db="EMBL/GenBank/DDBJ databases">
        <title>Adaptive evolution of stress response genes in parasites aligns with host niche diversity.</title>
        <authorList>
            <person name="Hahn C."/>
            <person name="Resl P."/>
        </authorList>
    </citation>
    <scope>NUCLEOTIDE SEQUENCE [LARGE SCALE GENOMIC DNA]</scope>
    <source>
        <strain evidence="2">EGGRZ-B1_66</strain>
        <tissue evidence="2">Body</tissue>
    </source>
</reference>
<feature type="region of interest" description="Disordered" evidence="1">
    <location>
        <begin position="70"/>
        <end position="95"/>
    </location>
</feature>
<protein>
    <submittedName>
        <fullName evidence="2">Uncharacterized protein</fullName>
    </submittedName>
</protein>
<dbReference type="Proteomes" id="UP001626550">
    <property type="component" value="Unassembled WGS sequence"/>
</dbReference>
<evidence type="ECO:0000256" key="1">
    <source>
        <dbReference type="SAM" id="MobiDB-lite"/>
    </source>
</evidence>
<evidence type="ECO:0000313" key="3">
    <source>
        <dbReference type="Proteomes" id="UP001626550"/>
    </source>
</evidence>